<dbReference type="PROSITE" id="PS51257">
    <property type="entry name" value="PROKAR_LIPOPROTEIN"/>
    <property type="match status" value="1"/>
</dbReference>
<accession>A0ABN0VXC4</accession>
<keyword evidence="2" id="KW-1185">Reference proteome</keyword>
<evidence type="ECO:0000313" key="1">
    <source>
        <dbReference type="EMBL" id="GAA0319421.1"/>
    </source>
</evidence>
<dbReference type="EMBL" id="BAAADJ010000006">
    <property type="protein sequence ID" value="GAA0319421.1"/>
    <property type="molecule type" value="Genomic_DNA"/>
</dbReference>
<sequence>MRYLWLIGVVVVLLSGCGPFKVSEDCACVGVLRVNGDNYTEGSGEYTPGELVGKVKERVDPSDDIIVGNFRSDTLEVETEIYQAVEDESVLLAKISDDEYEVFIKE</sequence>
<organism evidence="1 2">
    <name type="scientific">Bacillus carboniphilus</name>
    <dbReference type="NCBI Taxonomy" id="86663"/>
    <lineage>
        <taxon>Bacteria</taxon>
        <taxon>Bacillati</taxon>
        <taxon>Bacillota</taxon>
        <taxon>Bacilli</taxon>
        <taxon>Bacillales</taxon>
        <taxon>Bacillaceae</taxon>
        <taxon>Bacillus</taxon>
    </lineage>
</organism>
<reference evidence="1 2" key="1">
    <citation type="journal article" date="2019" name="Int. J. Syst. Evol. Microbiol.">
        <title>The Global Catalogue of Microorganisms (GCM) 10K type strain sequencing project: providing services to taxonomists for standard genome sequencing and annotation.</title>
        <authorList>
            <consortium name="The Broad Institute Genomics Platform"/>
            <consortium name="The Broad Institute Genome Sequencing Center for Infectious Disease"/>
            <person name="Wu L."/>
            <person name="Ma J."/>
        </authorList>
    </citation>
    <scope>NUCLEOTIDE SEQUENCE [LARGE SCALE GENOMIC DNA]</scope>
    <source>
        <strain evidence="1 2">JCM 9731</strain>
    </source>
</reference>
<evidence type="ECO:0000313" key="2">
    <source>
        <dbReference type="Proteomes" id="UP001500782"/>
    </source>
</evidence>
<comment type="caution">
    <text evidence="1">The sequence shown here is derived from an EMBL/GenBank/DDBJ whole genome shotgun (WGS) entry which is preliminary data.</text>
</comment>
<dbReference type="Proteomes" id="UP001500782">
    <property type="component" value="Unassembled WGS sequence"/>
</dbReference>
<protein>
    <recommendedName>
        <fullName evidence="3">Lipoprotein</fullName>
    </recommendedName>
</protein>
<proteinExistence type="predicted"/>
<gene>
    <name evidence="1" type="ORF">GCM10008967_07420</name>
</gene>
<dbReference type="RefSeq" id="WP_343796489.1">
    <property type="nucleotide sequence ID" value="NZ_BAAADJ010000006.1"/>
</dbReference>
<evidence type="ECO:0008006" key="3">
    <source>
        <dbReference type="Google" id="ProtNLM"/>
    </source>
</evidence>
<name>A0ABN0VXC4_9BACI</name>